<dbReference type="InterPro" id="IPR007630">
    <property type="entry name" value="RNA_pol_sigma70_r4"/>
</dbReference>
<dbReference type="SUPFAM" id="SSF88946">
    <property type="entry name" value="Sigma2 domain of RNA polymerase sigma factors"/>
    <property type="match status" value="1"/>
</dbReference>
<dbReference type="STRING" id="502025.Hoch_4659"/>
<dbReference type="InterPro" id="IPR013324">
    <property type="entry name" value="RNA_pol_sigma_r3/r4-like"/>
</dbReference>
<dbReference type="AlphaFoldDB" id="D0LRC2"/>
<dbReference type="Pfam" id="PF04542">
    <property type="entry name" value="Sigma70_r2"/>
    <property type="match status" value="1"/>
</dbReference>
<dbReference type="EMBL" id="CP001804">
    <property type="protein sequence ID" value="ACY17150.1"/>
    <property type="molecule type" value="Genomic_DNA"/>
</dbReference>
<dbReference type="PROSITE" id="PS00716">
    <property type="entry name" value="SIGMA70_2"/>
    <property type="match status" value="1"/>
</dbReference>
<dbReference type="InterPro" id="IPR014284">
    <property type="entry name" value="RNA_pol_sigma-70_dom"/>
</dbReference>
<dbReference type="PROSITE" id="PS00715">
    <property type="entry name" value="SIGMA70_1"/>
    <property type="match status" value="1"/>
</dbReference>
<dbReference type="Pfam" id="PF04539">
    <property type="entry name" value="Sigma70_r3"/>
    <property type="match status" value="1"/>
</dbReference>
<comment type="function">
    <text evidence="5">Sigma factors are initiation factors that promote the attachment of RNA polymerase to specific initiation sites and are then released.</text>
</comment>
<dbReference type="Gene3D" id="1.10.601.10">
    <property type="entry name" value="RNA Polymerase Primary Sigma Factor"/>
    <property type="match status" value="2"/>
</dbReference>
<dbReference type="InterPro" id="IPR013325">
    <property type="entry name" value="RNA_pol_sigma_r2"/>
</dbReference>
<proteinExistence type="inferred from homology"/>
<dbReference type="RefSeq" id="WP_012829748.1">
    <property type="nucleotide sequence ID" value="NC_013440.1"/>
</dbReference>
<sequence>MLDSQTTQRRAKDGSSSSRSSQTRSSRNRLAPKNSSRRGAETASAHDDYLASYFRDLSEHDLLEPEQEREIARRIEEEEVHTWECLLSHPSAADFVLARVEGRLDNSLKDFRVVRRTATAARKARTKASRDKLNRAAVTAAIKIRALDLDRTHVEAIIAELEALRDGSASGSQPRPSFAPKSRSFGEYLRAVKSSFARGARLRNEFVHANLRLVVTMARRYDRGGMPLADLIQEGNLGLMHAVSRFDYRRGLRFSTYACWWIRHAIGRALADKSRAVRIPVHMLEAQQQLAKVQAKLIGELGREPTPSELAKAAQVPLAKLNQMHRYLMGQPMSLDRPLYDDDDRAFGDMLADPLSEDSSPVDDLTTQTLTSRVETLLDHLTPIEADVLRQRFGLMDDEERTFREIGDQYDLSRERIRQIQNAALGKLRRALERAV</sequence>
<evidence type="ECO:0000256" key="2">
    <source>
        <dbReference type="ARBA" id="ARBA00023082"/>
    </source>
</evidence>
<feature type="region of interest" description="Disordered" evidence="6">
    <location>
        <begin position="1"/>
        <end position="44"/>
    </location>
</feature>
<evidence type="ECO:0000259" key="8">
    <source>
        <dbReference type="PROSITE" id="PS00716"/>
    </source>
</evidence>
<dbReference type="Gene3D" id="1.10.10.10">
    <property type="entry name" value="Winged helix-like DNA-binding domain superfamily/Winged helix DNA-binding domain"/>
    <property type="match status" value="2"/>
</dbReference>
<keyword evidence="3 5" id="KW-0238">DNA-binding</keyword>
<organism evidence="9 10">
    <name type="scientific">Haliangium ochraceum (strain DSM 14365 / JCM 11303 / SMP-2)</name>
    <dbReference type="NCBI Taxonomy" id="502025"/>
    <lineage>
        <taxon>Bacteria</taxon>
        <taxon>Pseudomonadati</taxon>
        <taxon>Myxococcota</taxon>
        <taxon>Polyangia</taxon>
        <taxon>Haliangiales</taxon>
        <taxon>Kofleriaceae</taxon>
        <taxon>Haliangium</taxon>
    </lineage>
</organism>
<dbReference type="GO" id="GO:0016987">
    <property type="term" value="F:sigma factor activity"/>
    <property type="evidence" value="ECO:0007669"/>
    <property type="project" value="UniProtKB-KW"/>
</dbReference>
<dbReference type="GO" id="GO:0006352">
    <property type="term" value="P:DNA-templated transcription initiation"/>
    <property type="evidence" value="ECO:0007669"/>
    <property type="project" value="InterPro"/>
</dbReference>
<gene>
    <name evidence="9" type="ordered locus">Hoch_4659</name>
</gene>
<feature type="domain" description="RNA polymerase sigma-70" evidence="8">
    <location>
        <begin position="402"/>
        <end position="428"/>
    </location>
</feature>
<dbReference type="GO" id="GO:0003677">
    <property type="term" value="F:DNA binding"/>
    <property type="evidence" value="ECO:0007669"/>
    <property type="project" value="UniProtKB-KW"/>
</dbReference>
<evidence type="ECO:0000256" key="3">
    <source>
        <dbReference type="ARBA" id="ARBA00023125"/>
    </source>
</evidence>
<evidence type="ECO:0000256" key="1">
    <source>
        <dbReference type="ARBA" id="ARBA00023015"/>
    </source>
</evidence>
<dbReference type="InterPro" id="IPR007627">
    <property type="entry name" value="RNA_pol_sigma70_r2"/>
</dbReference>
<dbReference type="PANTHER" id="PTHR30603:SF47">
    <property type="entry name" value="RNA POLYMERASE SIGMA FACTOR SIGD, CHLOROPLASTIC"/>
    <property type="match status" value="1"/>
</dbReference>
<dbReference type="InterPro" id="IPR009042">
    <property type="entry name" value="RNA_pol_sigma70_r1_2"/>
</dbReference>
<dbReference type="InterPro" id="IPR036388">
    <property type="entry name" value="WH-like_DNA-bd_sf"/>
</dbReference>
<dbReference type="InterPro" id="IPR000943">
    <property type="entry name" value="RNA_pol_sigma70"/>
</dbReference>
<keyword evidence="10" id="KW-1185">Reference proteome</keyword>
<dbReference type="HOGENOM" id="CLU_014793_3_5_7"/>
<dbReference type="SUPFAM" id="SSF88659">
    <property type="entry name" value="Sigma3 and sigma4 domains of RNA polymerase sigma factors"/>
    <property type="match status" value="2"/>
</dbReference>
<comment type="similarity">
    <text evidence="5">Belongs to the sigma-70 factor family.</text>
</comment>
<reference evidence="9 10" key="1">
    <citation type="journal article" date="2010" name="Stand. Genomic Sci.">
        <title>Complete genome sequence of Haliangium ochraceum type strain (SMP-2).</title>
        <authorList>
            <consortium name="US DOE Joint Genome Institute (JGI-PGF)"/>
            <person name="Ivanova N."/>
            <person name="Daum C."/>
            <person name="Lang E."/>
            <person name="Abt B."/>
            <person name="Kopitz M."/>
            <person name="Saunders E."/>
            <person name="Lapidus A."/>
            <person name="Lucas S."/>
            <person name="Glavina Del Rio T."/>
            <person name="Nolan M."/>
            <person name="Tice H."/>
            <person name="Copeland A."/>
            <person name="Cheng J.F."/>
            <person name="Chen F."/>
            <person name="Bruce D."/>
            <person name="Goodwin L."/>
            <person name="Pitluck S."/>
            <person name="Mavromatis K."/>
            <person name="Pati A."/>
            <person name="Mikhailova N."/>
            <person name="Chen A."/>
            <person name="Palaniappan K."/>
            <person name="Land M."/>
            <person name="Hauser L."/>
            <person name="Chang Y.J."/>
            <person name="Jeffries C.D."/>
            <person name="Detter J.C."/>
            <person name="Brettin T."/>
            <person name="Rohde M."/>
            <person name="Goker M."/>
            <person name="Bristow J."/>
            <person name="Markowitz V."/>
            <person name="Eisen J.A."/>
            <person name="Hugenholtz P."/>
            <person name="Kyrpides N.C."/>
            <person name="Klenk H.P."/>
        </authorList>
    </citation>
    <scope>NUCLEOTIDE SEQUENCE [LARGE SCALE GENOMIC DNA]</scope>
    <source>
        <strain evidence="10">DSM 14365 / CIP 107738 / JCM 11303 / AJ 13395 / SMP-2</strain>
    </source>
</reference>
<keyword evidence="2 5" id="KW-0731">Sigma factor</keyword>
<accession>D0LRC2</accession>
<dbReference type="CDD" id="cd06171">
    <property type="entry name" value="Sigma70_r4"/>
    <property type="match status" value="1"/>
</dbReference>
<dbReference type="eggNOG" id="COG0568">
    <property type="taxonomic scope" value="Bacteria"/>
</dbReference>
<protein>
    <recommendedName>
        <fullName evidence="5">RNA polymerase sigma factor</fullName>
    </recommendedName>
</protein>
<evidence type="ECO:0000313" key="9">
    <source>
        <dbReference type="EMBL" id="ACY17150.1"/>
    </source>
</evidence>
<feature type="compositionally biased region" description="Low complexity" evidence="6">
    <location>
        <begin position="14"/>
        <end position="29"/>
    </location>
</feature>
<feature type="domain" description="RNA polymerase sigma-70" evidence="7">
    <location>
        <begin position="230"/>
        <end position="243"/>
    </location>
</feature>
<evidence type="ECO:0000259" key="7">
    <source>
        <dbReference type="PROSITE" id="PS00715"/>
    </source>
</evidence>
<evidence type="ECO:0000256" key="4">
    <source>
        <dbReference type="ARBA" id="ARBA00023163"/>
    </source>
</evidence>
<dbReference type="Pfam" id="PF04545">
    <property type="entry name" value="Sigma70_r4"/>
    <property type="match status" value="1"/>
</dbReference>
<dbReference type="PRINTS" id="PR00046">
    <property type="entry name" value="SIGMA70FCT"/>
</dbReference>
<keyword evidence="1 5" id="KW-0805">Transcription regulation</keyword>
<dbReference type="Pfam" id="PF00140">
    <property type="entry name" value="Sigma70_r1_2"/>
    <property type="match status" value="1"/>
</dbReference>
<evidence type="ECO:0000256" key="6">
    <source>
        <dbReference type="SAM" id="MobiDB-lite"/>
    </source>
</evidence>
<dbReference type="Proteomes" id="UP000001880">
    <property type="component" value="Chromosome"/>
</dbReference>
<dbReference type="InterPro" id="IPR007624">
    <property type="entry name" value="RNA_pol_sigma70_r3"/>
</dbReference>
<name>D0LRC2_HALO1</name>
<evidence type="ECO:0000313" key="10">
    <source>
        <dbReference type="Proteomes" id="UP000001880"/>
    </source>
</evidence>
<evidence type="ECO:0000256" key="5">
    <source>
        <dbReference type="RuleBase" id="RU362124"/>
    </source>
</evidence>
<dbReference type="KEGG" id="hoh:Hoch_4659"/>
<dbReference type="NCBIfam" id="TIGR02937">
    <property type="entry name" value="sigma70-ECF"/>
    <property type="match status" value="1"/>
</dbReference>
<keyword evidence="4 5" id="KW-0804">Transcription</keyword>
<dbReference type="InterPro" id="IPR050239">
    <property type="entry name" value="Sigma-70_RNA_pol_init_factors"/>
</dbReference>
<dbReference type="PANTHER" id="PTHR30603">
    <property type="entry name" value="RNA POLYMERASE SIGMA FACTOR RPO"/>
    <property type="match status" value="1"/>
</dbReference>